<evidence type="ECO:0000313" key="13">
    <source>
        <dbReference type="EMBL" id="KTD26912.1"/>
    </source>
</evidence>
<sequence length="470" mass="53158">MFFNITGTYTDQYQLTMGQAYFLKGQKDDKAIFDYFFRKLPFDGGYAVFAGLGDLLEQIEHLRFDAEDISYLKSQGFNSDYLNYLKNFHFTGNIYSSKEGEIVFPTSPVLTVEANIIEAQLIETMLLNILNFQTLIATKASRMRFVAGKRKLIEFGLRRAQGAGGYFASKASVIGGFDSTSHVRVGRDYDIPISGTMAHSFVQSYDDEISAFRDFSEVWSDNCVLLVDTYNTLEQGVPNAIKIGKEMEKRGNKLKGIRLDSGDLAYLAKKSRQLLDEAGLDYVEIAASNQLDEHVIKSLLEQKAPIDIFGVGTNLAIGAPDAALDGVYKLAFARGKPRIKLSESLNKITLPGKKQVYRFFNGNGDFLGADIIALAEESNHFSKMFHPFESAKSMSVKGYEMEPLLHKVMENGKPTMQTKTLKETMNYHQKRLKLLPSEYKRFENPHIYKIGLSLELMNKREDLRKKHEQE</sequence>
<evidence type="ECO:0000259" key="11">
    <source>
        <dbReference type="Pfam" id="PF17767"/>
    </source>
</evidence>
<protein>
    <recommendedName>
        <fullName evidence="3 9">Nicotinate phosphoribosyltransferase</fullName>
        <ecNumber evidence="3 9">6.3.4.21</ecNumber>
    </recommendedName>
</protein>
<evidence type="ECO:0000256" key="4">
    <source>
        <dbReference type="ARBA" id="ARBA00022553"/>
    </source>
</evidence>
<feature type="domain" description="Nicotinate phosphoribosyltransferase C-terminal" evidence="12">
    <location>
        <begin position="353"/>
        <end position="458"/>
    </location>
</feature>
<dbReference type="Gene3D" id="3.20.20.70">
    <property type="entry name" value="Aldolase class I"/>
    <property type="match status" value="1"/>
</dbReference>
<dbReference type="CDD" id="cd01570">
    <property type="entry name" value="NAPRTase_A"/>
    <property type="match status" value="1"/>
</dbReference>
<dbReference type="Proteomes" id="UP000054761">
    <property type="component" value="Unassembled WGS sequence"/>
</dbReference>
<dbReference type="InterPro" id="IPR006405">
    <property type="entry name" value="Nic_PRibTrfase_pncB"/>
</dbReference>
<evidence type="ECO:0000256" key="1">
    <source>
        <dbReference type="ARBA" id="ARBA00004952"/>
    </source>
</evidence>
<keyword evidence="14" id="KW-1185">Reference proteome</keyword>
<dbReference type="InterPro" id="IPR041525">
    <property type="entry name" value="N/Namide_PRibTrfase"/>
</dbReference>
<proteinExistence type="inferred from homology"/>
<feature type="domain" description="Nicotinate phosphoribosyltransferase N-terminal" evidence="11">
    <location>
        <begin position="10"/>
        <end position="131"/>
    </location>
</feature>
<accession>A0A0W0W3A5</accession>
<dbReference type="InterPro" id="IPR041619">
    <property type="entry name" value="NAPRTase_C"/>
</dbReference>
<dbReference type="NCBIfam" id="NF009131">
    <property type="entry name" value="PRK12484.1"/>
    <property type="match status" value="1"/>
</dbReference>
<dbReference type="PANTHER" id="PTHR11098:SF1">
    <property type="entry name" value="NICOTINATE PHOSPHORIBOSYLTRANSFERASE"/>
    <property type="match status" value="1"/>
</dbReference>
<dbReference type="NCBIfam" id="NF006695">
    <property type="entry name" value="PRK09243.1-2"/>
    <property type="match status" value="1"/>
</dbReference>
<evidence type="ECO:0000256" key="8">
    <source>
        <dbReference type="ARBA" id="ARBA00048668"/>
    </source>
</evidence>
<dbReference type="UniPathway" id="UPA00253">
    <property type="reaction ID" value="UER00457"/>
</dbReference>
<organism evidence="13 14">
    <name type="scientific">Legionella israelensis</name>
    <dbReference type="NCBI Taxonomy" id="454"/>
    <lineage>
        <taxon>Bacteria</taxon>
        <taxon>Pseudomonadati</taxon>
        <taxon>Pseudomonadota</taxon>
        <taxon>Gammaproteobacteria</taxon>
        <taxon>Legionellales</taxon>
        <taxon>Legionellaceae</taxon>
        <taxon>Legionella</taxon>
    </lineage>
</organism>
<keyword evidence="6 9" id="KW-0662">Pyridine nucleotide biosynthesis</keyword>
<evidence type="ECO:0000256" key="9">
    <source>
        <dbReference type="RuleBase" id="RU365100"/>
    </source>
</evidence>
<evidence type="ECO:0000256" key="3">
    <source>
        <dbReference type="ARBA" id="ARBA00013236"/>
    </source>
</evidence>
<evidence type="ECO:0000313" key="14">
    <source>
        <dbReference type="Proteomes" id="UP000054761"/>
    </source>
</evidence>
<evidence type="ECO:0000256" key="7">
    <source>
        <dbReference type="ARBA" id="ARBA00022679"/>
    </source>
</evidence>
<dbReference type="GO" id="GO:0047280">
    <property type="term" value="F:nicotinamide phosphoribosyltransferase activity"/>
    <property type="evidence" value="ECO:0007669"/>
    <property type="project" value="UniProtKB-ARBA"/>
</dbReference>
<dbReference type="PATRIC" id="fig|454.4.peg.1207"/>
<evidence type="ECO:0000259" key="12">
    <source>
        <dbReference type="Pfam" id="PF17956"/>
    </source>
</evidence>
<feature type="domain" description="Nicotinate/nicotinamide phosphoribosyltransferase" evidence="10">
    <location>
        <begin position="151"/>
        <end position="347"/>
    </location>
</feature>
<dbReference type="Gene3D" id="3.20.140.10">
    <property type="entry name" value="nicotinate phosphoribosyltransferase"/>
    <property type="match status" value="1"/>
</dbReference>
<dbReference type="Pfam" id="PF17767">
    <property type="entry name" value="NAPRTase_N"/>
    <property type="match status" value="1"/>
</dbReference>
<comment type="catalytic activity">
    <reaction evidence="8 9">
        <text>5-phospho-alpha-D-ribose 1-diphosphate + nicotinate + ATP + H2O = nicotinate beta-D-ribonucleotide + ADP + phosphate + diphosphate</text>
        <dbReference type="Rhea" id="RHEA:36163"/>
        <dbReference type="ChEBI" id="CHEBI:15377"/>
        <dbReference type="ChEBI" id="CHEBI:30616"/>
        <dbReference type="ChEBI" id="CHEBI:32544"/>
        <dbReference type="ChEBI" id="CHEBI:33019"/>
        <dbReference type="ChEBI" id="CHEBI:43474"/>
        <dbReference type="ChEBI" id="CHEBI:57502"/>
        <dbReference type="ChEBI" id="CHEBI:58017"/>
        <dbReference type="ChEBI" id="CHEBI:456216"/>
        <dbReference type="EC" id="6.3.4.21"/>
    </reaction>
</comment>
<keyword evidence="13" id="KW-0328">Glycosyltransferase</keyword>
<dbReference type="InterPro" id="IPR013785">
    <property type="entry name" value="Aldolase_TIM"/>
</dbReference>
<dbReference type="Pfam" id="PF04095">
    <property type="entry name" value="NAPRTase"/>
    <property type="match status" value="1"/>
</dbReference>
<comment type="caution">
    <text evidence="13">The sequence shown here is derived from an EMBL/GenBank/DDBJ whole genome shotgun (WGS) entry which is preliminary data.</text>
</comment>
<dbReference type="GO" id="GO:0005829">
    <property type="term" value="C:cytosol"/>
    <property type="evidence" value="ECO:0007669"/>
    <property type="project" value="TreeGrafter"/>
</dbReference>
<evidence type="ECO:0000259" key="10">
    <source>
        <dbReference type="Pfam" id="PF04095"/>
    </source>
</evidence>
<gene>
    <name evidence="13" type="ORF">Lisr_1123</name>
</gene>
<dbReference type="FunFam" id="3.20.20.70:FF:000076">
    <property type="entry name" value="Nicotinate phosphoribosyltransferase"/>
    <property type="match status" value="1"/>
</dbReference>
<dbReference type="InterPro" id="IPR036068">
    <property type="entry name" value="Nicotinate_pribotase-like_C"/>
</dbReference>
<comment type="PTM">
    <text evidence="9">Transiently phosphorylated on a His residue during the reaction cycle. Phosphorylation strongly increases the affinity for substrates and increases the rate of nicotinate D-ribonucleotide production. Dephosphorylation regenerates the low-affinity form of the enzyme, leading to product release.</text>
</comment>
<dbReference type="PIRSF" id="PIRSF000484">
    <property type="entry name" value="NAPRT"/>
    <property type="match status" value="1"/>
</dbReference>
<comment type="function">
    <text evidence="9">Catalyzes the first step in the biosynthesis of NAD from nicotinic acid, the ATP-dependent synthesis of beta-nicotinate D-ribonucleotide from nicotinate and 5-phospho-D-ribose 1-phosphate.</text>
</comment>
<dbReference type="EMBL" id="LNYH01000052">
    <property type="protein sequence ID" value="KTD26912.1"/>
    <property type="molecule type" value="Genomic_DNA"/>
</dbReference>
<dbReference type="InterPro" id="IPR040727">
    <property type="entry name" value="NAPRTase_N"/>
</dbReference>
<dbReference type="SUPFAM" id="SSF54675">
    <property type="entry name" value="Nicotinate/Quinolinate PRTase N-terminal domain-like"/>
    <property type="match status" value="1"/>
</dbReference>
<dbReference type="GO" id="GO:0004516">
    <property type="term" value="F:nicotinate phosphoribosyltransferase activity"/>
    <property type="evidence" value="ECO:0007669"/>
    <property type="project" value="UniProtKB-UniRule"/>
</dbReference>
<keyword evidence="7 9" id="KW-0808">Transferase</keyword>
<reference evidence="13 14" key="1">
    <citation type="submission" date="2015-11" db="EMBL/GenBank/DDBJ databases">
        <title>Genomic analysis of 38 Legionella species identifies large and diverse effector repertoires.</title>
        <authorList>
            <person name="Burstein D."/>
            <person name="Amaro F."/>
            <person name="Zusman T."/>
            <person name="Lifshitz Z."/>
            <person name="Cohen O."/>
            <person name="Gilbert J.A."/>
            <person name="Pupko T."/>
            <person name="Shuman H.A."/>
            <person name="Segal G."/>
        </authorList>
    </citation>
    <scope>NUCLEOTIDE SEQUENCE [LARGE SCALE GENOMIC DNA]</scope>
    <source>
        <strain evidence="13 14">Bercovier 4</strain>
    </source>
</reference>
<dbReference type="AlphaFoldDB" id="A0A0W0W3A5"/>
<dbReference type="PANTHER" id="PTHR11098">
    <property type="entry name" value="NICOTINATE PHOSPHORIBOSYLTRANSFERASE"/>
    <property type="match status" value="1"/>
</dbReference>
<dbReference type="OrthoDB" id="9771406at2"/>
<name>A0A0W0W3A5_9GAMM</name>
<dbReference type="EC" id="6.3.4.21" evidence="3 9"/>
<evidence type="ECO:0000256" key="2">
    <source>
        <dbReference type="ARBA" id="ARBA00010897"/>
    </source>
</evidence>
<dbReference type="RefSeq" id="WP_058501478.1">
    <property type="nucleotide sequence ID" value="NZ_CAAAJA010000001.1"/>
</dbReference>
<comment type="similarity">
    <text evidence="2 9">Belongs to the NAPRTase family.</text>
</comment>
<dbReference type="STRING" id="454.Lisr_1123"/>
<dbReference type="NCBIfam" id="TIGR01513">
    <property type="entry name" value="NAPRTase_put"/>
    <property type="match status" value="1"/>
</dbReference>
<dbReference type="SUPFAM" id="SSF51690">
    <property type="entry name" value="Nicotinate/Quinolinate PRTase C-terminal domain-like"/>
    <property type="match status" value="1"/>
</dbReference>
<dbReference type="GO" id="GO:0034355">
    <property type="term" value="P:NAD+ biosynthetic process via the salvage pathway"/>
    <property type="evidence" value="ECO:0007669"/>
    <property type="project" value="TreeGrafter"/>
</dbReference>
<keyword evidence="4" id="KW-0597">Phosphoprotein</keyword>
<evidence type="ECO:0000256" key="6">
    <source>
        <dbReference type="ARBA" id="ARBA00022642"/>
    </source>
</evidence>
<evidence type="ECO:0000256" key="5">
    <source>
        <dbReference type="ARBA" id="ARBA00022598"/>
    </source>
</evidence>
<comment type="pathway">
    <text evidence="1 9">Cofactor biosynthesis; NAD(+) biosynthesis; nicotinate D-ribonucleotide from nicotinate: step 1/1.</text>
</comment>
<dbReference type="InterPro" id="IPR007229">
    <property type="entry name" value="Nic_PRibTrfase-Fam"/>
</dbReference>
<dbReference type="Pfam" id="PF17956">
    <property type="entry name" value="NAPRTase_C"/>
    <property type="match status" value="1"/>
</dbReference>
<keyword evidence="5 9" id="KW-0436">Ligase</keyword>